<dbReference type="EMBL" id="JAYKYQ010000006">
    <property type="protein sequence ID" value="MEB3511450.1"/>
    <property type="molecule type" value="Genomic_DNA"/>
</dbReference>
<proteinExistence type="predicted"/>
<accession>A0ABU6AVI0</accession>
<dbReference type="RefSeq" id="WP_323123962.1">
    <property type="nucleotide sequence ID" value="NZ_JAYESH010000002.1"/>
</dbReference>
<sequence>MRDPFGVWGAKKTRPTVAAPPIRTARISPQAPPSGSGVADSEVWTYTAFFGAG</sequence>
<name>A0ABU6AVI0_9NOCA</name>
<reference evidence="2 3" key="1">
    <citation type="submission" date="2023-12" db="EMBL/GenBank/DDBJ databases">
        <title>novel species in genus Nocarida.</title>
        <authorList>
            <person name="Li Z."/>
        </authorList>
    </citation>
    <scope>NUCLEOTIDE SEQUENCE [LARGE SCALE GENOMIC DNA]</scope>
    <source>
        <strain evidence="2 3">CDC186</strain>
    </source>
</reference>
<evidence type="ECO:0000313" key="3">
    <source>
        <dbReference type="Proteomes" id="UP001348098"/>
    </source>
</evidence>
<protein>
    <submittedName>
        <fullName evidence="2">Uncharacterized protein</fullName>
    </submittedName>
</protein>
<organism evidence="2 3">
    <name type="scientific">Nocardia implantans</name>
    <dbReference type="NCBI Taxonomy" id="3108168"/>
    <lineage>
        <taxon>Bacteria</taxon>
        <taxon>Bacillati</taxon>
        <taxon>Actinomycetota</taxon>
        <taxon>Actinomycetes</taxon>
        <taxon>Mycobacteriales</taxon>
        <taxon>Nocardiaceae</taxon>
        <taxon>Nocardia</taxon>
    </lineage>
</organism>
<dbReference type="Proteomes" id="UP001348098">
    <property type="component" value="Unassembled WGS sequence"/>
</dbReference>
<evidence type="ECO:0000313" key="2">
    <source>
        <dbReference type="EMBL" id="MEB3511450.1"/>
    </source>
</evidence>
<evidence type="ECO:0000256" key="1">
    <source>
        <dbReference type="SAM" id="MobiDB-lite"/>
    </source>
</evidence>
<feature type="region of interest" description="Disordered" evidence="1">
    <location>
        <begin position="1"/>
        <end position="39"/>
    </location>
</feature>
<gene>
    <name evidence="2" type="ORF">U3653_15580</name>
</gene>
<keyword evidence="3" id="KW-1185">Reference proteome</keyword>
<comment type="caution">
    <text evidence="2">The sequence shown here is derived from an EMBL/GenBank/DDBJ whole genome shotgun (WGS) entry which is preliminary data.</text>
</comment>